<dbReference type="AlphaFoldDB" id="A0A0D1EEC8"/>
<reference evidence="1 2" key="1">
    <citation type="submission" date="2015-02" db="EMBL/GenBank/DDBJ databases">
        <title>Genome Sequence of Jannaschia aquimarina DSM28248, a member of the Roseobacter clade.</title>
        <authorList>
            <person name="Voget S."/>
            <person name="Daniel R."/>
        </authorList>
    </citation>
    <scope>NUCLEOTIDE SEQUENCE [LARGE SCALE GENOMIC DNA]</scope>
    <source>
        <strain evidence="1 2">GSW-M26</strain>
    </source>
</reference>
<proteinExistence type="predicted"/>
<organism evidence="1 2">
    <name type="scientific">Jannaschia aquimarina</name>
    <dbReference type="NCBI Taxonomy" id="935700"/>
    <lineage>
        <taxon>Bacteria</taxon>
        <taxon>Pseudomonadati</taxon>
        <taxon>Pseudomonadota</taxon>
        <taxon>Alphaproteobacteria</taxon>
        <taxon>Rhodobacterales</taxon>
        <taxon>Roseobacteraceae</taxon>
        <taxon>Jannaschia</taxon>
    </lineage>
</organism>
<evidence type="ECO:0000313" key="1">
    <source>
        <dbReference type="EMBL" id="KIT14250.1"/>
    </source>
</evidence>
<keyword evidence="2" id="KW-1185">Reference proteome</keyword>
<sequence>MASVVRTPQRSRVDMPDFAVFADRADSLGWRAVLVAKPPQRSGWIRIAGGSRMRKAGPSRKPDGLLIVPLSPPFRWLGAVHAAKTDRVWIAPATSVDHGALSSDSSWRARCSSGSCCTGSMRSYTSASCQARGPCTTVLANDFGSTQRCAWAGLTDEFLACAAGGGRRCETVGLNTADDRFSRQDLDGRLARAFHLRHCGTRQAPALDHTVAGDAGSAKPPGQDAGVLGGIRDFVSSSDFP</sequence>
<comment type="caution">
    <text evidence="1">The sequence shown here is derived from an EMBL/GenBank/DDBJ whole genome shotgun (WGS) entry which is preliminary data.</text>
</comment>
<evidence type="ECO:0000313" key="2">
    <source>
        <dbReference type="Proteomes" id="UP000032232"/>
    </source>
</evidence>
<name>A0A0D1EEC8_9RHOB</name>
<dbReference type="PATRIC" id="fig|935700.4.peg.4168"/>
<dbReference type="Proteomes" id="UP000032232">
    <property type="component" value="Unassembled WGS sequence"/>
</dbReference>
<protein>
    <submittedName>
        <fullName evidence="1">Uncharacterized protein</fullName>
    </submittedName>
</protein>
<accession>A0A0D1EEC8</accession>
<gene>
    <name evidence="1" type="ORF">jaqu_40440</name>
</gene>
<dbReference type="EMBL" id="JYFE01000081">
    <property type="protein sequence ID" value="KIT14250.1"/>
    <property type="molecule type" value="Genomic_DNA"/>
</dbReference>